<dbReference type="Proteomes" id="UP000527355">
    <property type="component" value="Unassembled WGS sequence"/>
</dbReference>
<feature type="compositionally biased region" description="Polar residues" evidence="1">
    <location>
        <begin position="23"/>
        <end position="33"/>
    </location>
</feature>
<reference evidence="2 3" key="1">
    <citation type="journal article" date="2020" name="Nature">
        <title>Six reference-quality genomes reveal evolution of bat adaptations.</title>
        <authorList>
            <person name="Jebb D."/>
            <person name="Huang Z."/>
            <person name="Pippel M."/>
            <person name="Hughes G.M."/>
            <person name="Lavrichenko K."/>
            <person name="Devanna P."/>
            <person name="Winkler S."/>
            <person name="Jermiin L.S."/>
            <person name="Skirmuntt E.C."/>
            <person name="Katzourakis A."/>
            <person name="Burkitt-Gray L."/>
            <person name="Ray D.A."/>
            <person name="Sullivan K.A.M."/>
            <person name="Roscito J.G."/>
            <person name="Kirilenko B.M."/>
            <person name="Davalos L.M."/>
            <person name="Corthals A.P."/>
            <person name="Power M.L."/>
            <person name="Jones G."/>
            <person name="Ransome R.D."/>
            <person name="Dechmann D.K.N."/>
            <person name="Locatelli A.G."/>
            <person name="Puechmaille S.J."/>
            <person name="Fedrigo O."/>
            <person name="Jarvis E.D."/>
            <person name="Hiller M."/>
            <person name="Vernes S.C."/>
            <person name="Myers E.W."/>
            <person name="Teeling E.C."/>
        </authorList>
    </citation>
    <scope>NUCLEOTIDE SEQUENCE [LARGE SCALE GENOMIC DNA]</scope>
    <source>
        <strain evidence="2">MMyoMyo1</strain>
        <tissue evidence="2">Flight muscle</tissue>
    </source>
</reference>
<gene>
    <name evidence="2" type="ORF">mMyoMyo1_008464</name>
</gene>
<keyword evidence="3" id="KW-1185">Reference proteome</keyword>
<evidence type="ECO:0000313" key="2">
    <source>
        <dbReference type="EMBL" id="KAF6319725.1"/>
    </source>
</evidence>
<feature type="region of interest" description="Disordered" evidence="1">
    <location>
        <begin position="19"/>
        <end position="46"/>
    </location>
</feature>
<sequence length="184" mass="21023">MGELWHHRHLGMQTEGAAIARARQSSSGKSHPSNEMPWPRGRQTAAREPHAALWPLECGSSTKYHVRARTYSAIETSWPMHRSQYFVEEPHSRGERATCGSRAMVCRAAVCRPLLWPRTDRQHVRSQLVRTSHMASANDYAQEIQSYTKYLEGRDLEYLRNNILTTPICILLMTTSNGLFLCTL</sequence>
<evidence type="ECO:0000313" key="3">
    <source>
        <dbReference type="Proteomes" id="UP000527355"/>
    </source>
</evidence>
<organism evidence="2 3">
    <name type="scientific">Myotis myotis</name>
    <name type="common">Greater mouse-eared bat</name>
    <name type="synonym">Vespertilio myotis</name>
    <dbReference type="NCBI Taxonomy" id="51298"/>
    <lineage>
        <taxon>Eukaryota</taxon>
        <taxon>Metazoa</taxon>
        <taxon>Chordata</taxon>
        <taxon>Craniata</taxon>
        <taxon>Vertebrata</taxon>
        <taxon>Euteleostomi</taxon>
        <taxon>Mammalia</taxon>
        <taxon>Eutheria</taxon>
        <taxon>Laurasiatheria</taxon>
        <taxon>Chiroptera</taxon>
        <taxon>Yangochiroptera</taxon>
        <taxon>Vespertilionidae</taxon>
        <taxon>Myotis</taxon>
    </lineage>
</organism>
<proteinExistence type="predicted"/>
<comment type="caution">
    <text evidence="2">The sequence shown here is derived from an EMBL/GenBank/DDBJ whole genome shotgun (WGS) entry which is preliminary data.</text>
</comment>
<name>A0A7J7V3I3_MYOMY</name>
<dbReference type="AlphaFoldDB" id="A0A7J7V3I3"/>
<accession>A0A7J7V3I3</accession>
<dbReference type="EMBL" id="JABWUV010000011">
    <property type="protein sequence ID" value="KAF6319725.1"/>
    <property type="molecule type" value="Genomic_DNA"/>
</dbReference>
<evidence type="ECO:0000256" key="1">
    <source>
        <dbReference type="SAM" id="MobiDB-lite"/>
    </source>
</evidence>
<protein>
    <submittedName>
        <fullName evidence="2">Uncharacterized protein</fullName>
    </submittedName>
</protein>